<proteinExistence type="predicted"/>
<dbReference type="Proteomes" id="UP000054538">
    <property type="component" value="Unassembled WGS sequence"/>
</dbReference>
<reference evidence="2 3" key="1">
    <citation type="submission" date="2014-04" db="EMBL/GenBank/DDBJ databases">
        <authorList>
            <consortium name="DOE Joint Genome Institute"/>
            <person name="Kuo A."/>
            <person name="Kohler A."/>
            <person name="Jargeat P."/>
            <person name="Nagy L.G."/>
            <person name="Floudas D."/>
            <person name="Copeland A."/>
            <person name="Barry K.W."/>
            <person name="Cichocki N."/>
            <person name="Veneault-Fourrey C."/>
            <person name="LaButti K."/>
            <person name="Lindquist E.A."/>
            <person name="Lipzen A."/>
            <person name="Lundell T."/>
            <person name="Morin E."/>
            <person name="Murat C."/>
            <person name="Sun H."/>
            <person name="Tunlid A."/>
            <person name="Henrissat B."/>
            <person name="Grigoriev I.V."/>
            <person name="Hibbett D.S."/>
            <person name="Martin F."/>
            <person name="Nordberg H.P."/>
            <person name="Cantor M.N."/>
            <person name="Hua S.X."/>
        </authorList>
    </citation>
    <scope>NUCLEOTIDE SEQUENCE [LARGE SCALE GENOMIC DNA]</scope>
    <source>
        <strain evidence="2 3">Ve08.2h10</strain>
    </source>
</reference>
<dbReference type="EMBL" id="KN825857">
    <property type="protein sequence ID" value="KIK81149.1"/>
    <property type="molecule type" value="Genomic_DNA"/>
</dbReference>
<keyword evidence="3" id="KW-1185">Reference proteome</keyword>
<name>A0A0D0DI05_9AGAM</name>
<evidence type="ECO:0000256" key="1">
    <source>
        <dbReference type="SAM" id="MobiDB-lite"/>
    </source>
</evidence>
<dbReference type="HOGENOM" id="CLU_164200_0_0_1"/>
<organism evidence="2 3">
    <name type="scientific">Paxillus rubicundulus Ve08.2h10</name>
    <dbReference type="NCBI Taxonomy" id="930991"/>
    <lineage>
        <taxon>Eukaryota</taxon>
        <taxon>Fungi</taxon>
        <taxon>Dikarya</taxon>
        <taxon>Basidiomycota</taxon>
        <taxon>Agaricomycotina</taxon>
        <taxon>Agaricomycetes</taxon>
        <taxon>Agaricomycetidae</taxon>
        <taxon>Boletales</taxon>
        <taxon>Paxilineae</taxon>
        <taxon>Paxillaceae</taxon>
        <taxon>Paxillus</taxon>
    </lineage>
</organism>
<protein>
    <submittedName>
        <fullName evidence="2">Uncharacterized protein</fullName>
    </submittedName>
</protein>
<dbReference type="InParanoid" id="A0A0D0DI05"/>
<dbReference type="AlphaFoldDB" id="A0A0D0DI05"/>
<evidence type="ECO:0000313" key="2">
    <source>
        <dbReference type="EMBL" id="KIK81149.1"/>
    </source>
</evidence>
<feature type="region of interest" description="Disordered" evidence="1">
    <location>
        <begin position="80"/>
        <end position="106"/>
    </location>
</feature>
<reference evidence="3" key="2">
    <citation type="submission" date="2015-01" db="EMBL/GenBank/DDBJ databases">
        <title>Evolutionary Origins and Diversification of the Mycorrhizal Mutualists.</title>
        <authorList>
            <consortium name="DOE Joint Genome Institute"/>
            <consortium name="Mycorrhizal Genomics Consortium"/>
            <person name="Kohler A."/>
            <person name="Kuo A."/>
            <person name="Nagy L.G."/>
            <person name="Floudas D."/>
            <person name="Copeland A."/>
            <person name="Barry K.W."/>
            <person name="Cichocki N."/>
            <person name="Veneault-Fourrey C."/>
            <person name="LaButti K."/>
            <person name="Lindquist E.A."/>
            <person name="Lipzen A."/>
            <person name="Lundell T."/>
            <person name="Morin E."/>
            <person name="Murat C."/>
            <person name="Riley R."/>
            <person name="Ohm R."/>
            <person name="Sun H."/>
            <person name="Tunlid A."/>
            <person name="Henrissat B."/>
            <person name="Grigoriev I.V."/>
            <person name="Hibbett D.S."/>
            <person name="Martin F."/>
        </authorList>
    </citation>
    <scope>NUCLEOTIDE SEQUENCE [LARGE SCALE GENOMIC DNA]</scope>
    <source>
        <strain evidence="3">Ve08.2h10</strain>
    </source>
</reference>
<gene>
    <name evidence="2" type="ORF">PAXRUDRAFT_201854</name>
</gene>
<evidence type="ECO:0000313" key="3">
    <source>
        <dbReference type="Proteomes" id="UP000054538"/>
    </source>
</evidence>
<sequence length="123" mass="13274">MTDNSAYLSGKIPISEFDITAENDLRMALNLTLQAQRDAGVINVDNDLPLLPLPTTSPSFSVPEQILTAFTLLSPTSKTSVSSALSKTQPPPDINPPPPPRPPNFFSMLLMNSPAHPFPAYIT</sequence>
<accession>A0A0D0DI05</accession>
<feature type="compositionally biased region" description="Pro residues" evidence="1">
    <location>
        <begin position="89"/>
        <end position="103"/>
    </location>
</feature>